<comment type="caution">
    <text evidence="12">The sequence shown here is derived from an EMBL/GenBank/DDBJ whole genome shotgun (WGS) entry which is preliminary data.</text>
</comment>
<dbReference type="InterPro" id="IPR004035">
    <property type="entry name" value="Endouclease-III_FeS-bd_BS"/>
</dbReference>
<dbReference type="InterPro" id="IPR000445">
    <property type="entry name" value="HhH_motif"/>
</dbReference>
<keyword evidence="2 10" id="KW-0004">4Fe-4S</keyword>
<dbReference type="CDD" id="cd00056">
    <property type="entry name" value="ENDO3c"/>
    <property type="match status" value="1"/>
</dbReference>
<dbReference type="GO" id="GO:0006285">
    <property type="term" value="P:base-excision repair, AP site formation"/>
    <property type="evidence" value="ECO:0007669"/>
    <property type="project" value="TreeGrafter"/>
</dbReference>
<keyword evidence="9 10" id="KW-0326">Glycosidase</keyword>
<keyword evidence="12" id="KW-0255">Endonuclease</keyword>
<protein>
    <recommendedName>
        <fullName evidence="10">Endonuclease III</fullName>
        <ecNumber evidence="10">4.2.99.18</ecNumber>
    </recommendedName>
    <alternativeName>
        <fullName evidence="10">DNA-(apurinic or apyrimidinic site) lyase</fullName>
    </alternativeName>
</protein>
<sequence>MKMGLKRAKTHQKARQIKELLLKHYPNQTTELRHKNPYELLVATILSAQCTDARVNQITPKLFEKYPSVNDLALASLEEVKEIIKSVSYFNNKSKHLINMAQKVVRDFKSVIPSTQKELMSLDGVGQKTANVVLSVCFDANYMAVDTHVFRTTHRLGLSNAKTPIKTEEELSDLFKDNLSKLHHALILFGRYTCKAKNPLCDACFLKEFCVSKASFRRSGFICYKIYSKIKIL</sequence>
<keyword evidence="4 10" id="KW-0227">DNA damage</keyword>
<gene>
    <name evidence="10" type="primary">nth</name>
    <name evidence="12" type="ORF">L934_01110</name>
</gene>
<dbReference type="Pfam" id="PF00633">
    <property type="entry name" value="HHH"/>
    <property type="match status" value="1"/>
</dbReference>
<comment type="similarity">
    <text evidence="1 10">Belongs to the Nth/MutY family.</text>
</comment>
<dbReference type="Pfam" id="PF00730">
    <property type="entry name" value="HhH-GPD"/>
    <property type="match status" value="1"/>
</dbReference>
<dbReference type="InterPro" id="IPR003651">
    <property type="entry name" value="Endonuclease3_FeS-loop_motif"/>
</dbReference>
<feature type="binding site" evidence="10">
    <location>
        <position position="194"/>
    </location>
    <ligand>
        <name>[4Fe-4S] cluster</name>
        <dbReference type="ChEBI" id="CHEBI:49883"/>
    </ligand>
</feature>
<dbReference type="InterPro" id="IPR011257">
    <property type="entry name" value="DNA_glycosylase"/>
</dbReference>
<dbReference type="GO" id="GO:0003677">
    <property type="term" value="F:DNA binding"/>
    <property type="evidence" value="ECO:0007669"/>
    <property type="project" value="UniProtKB-UniRule"/>
</dbReference>
<evidence type="ECO:0000256" key="8">
    <source>
        <dbReference type="ARBA" id="ARBA00023204"/>
    </source>
</evidence>
<evidence type="ECO:0000256" key="4">
    <source>
        <dbReference type="ARBA" id="ARBA00022763"/>
    </source>
</evidence>
<dbReference type="EMBL" id="ASYV01000092">
    <property type="protein sequence ID" value="EQD93417.1"/>
    <property type="molecule type" value="Genomic_DNA"/>
</dbReference>
<organism evidence="12 13">
    <name type="scientific">Helicobacter pylori PZ5080</name>
    <dbReference type="NCBI Taxonomy" id="1337394"/>
    <lineage>
        <taxon>Bacteria</taxon>
        <taxon>Pseudomonadati</taxon>
        <taxon>Campylobacterota</taxon>
        <taxon>Epsilonproteobacteria</taxon>
        <taxon>Campylobacterales</taxon>
        <taxon>Helicobacteraceae</taxon>
        <taxon>Helicobacter</taxon>
    </lineage>
</organism>
<evidence type="ECO:0000256" key="10">
    <source>
        <dbReference type="HAMAP-Rule" id="MF_00942"/>
    </source>
</evidence>
<feature type="domain" description="HhH-GPD" evidence="11">
    <location>
        <begin position="46"/>
        <end position="192"/>
    </location>
</feature>
<feature type="binding site" evidence="10">
    <location>
        <position position="204"/>
    </location>
    <ligand>
        <name>[4Fe-4S] cluster</name>
        <dbReference type="ChEBI" id="CHEBI:49883"/>
    </ligand>
</feature>
<evidence type="ECO:0000259" key="11">
    <source>
        <dbReference type="SMART" id="SM00478"/>
    </source>
</evidence>
<evidence type="ECO:0000256" key="1">
    <source>
        <dbReference type="ARBA" id="ARBA00008343"/>
    </source>
</evidence>
<evidence type="ECO:0000256" key="5">
    <source>
        <dbReference type="ARBA" id="ARBA00022801"/>
    </source>
</evidence>
<dbReference type="EC" id="4.2.99.18" evidence="10"/>
<dbReference type="GO" id="GO:0019104">
    <property type="term" value="F:DNA N-glycosylase activity"/>
    <property type="evidence" value="ECO:0007669"/>
    <property type="project" value="UniProtKB-UniRule"/>
</dbReference>
<keyword evidence="3 10" id="KW-0479">Metal-binding</keyword>
<dbReference type="PIRSF" id="PIRSF001435">
    <property type="entry name" value="Nth"/>
    <property type="match status" value="1"/>
</dbReference>
<dbReference type="InterPro" id="IPR023170">
    <property type="entry name" value="HhH_base_excis_C"/>
</dbReference>
<dbReference type="GO" id="GO:0046872">
    <property type="term" value="F:metal ion binding"/>
    <property type="evidence" value="ECO:0007669"/>
    <property type="project" value="UniProtKB-KW"/>
</dbReference>
<dbReference type="PROSITE" id="PS00764">
    <property type="entry name" value="ENDONUCLEASE_III_1"/>
    <property type="match status" value="1"/>
</dbReference>
<name>T2SLC6_HELPX</name>
<dbReference type="GO" id="GO:0051539">
    <property type="term" value="F:4 iron, 4 sulfur cluster binding"/>
    <property type="evidence" value="ECO:0007669"/>
    <property type="project" value="UniProtKB-UniRule"/>
</dbReference>
<dbReference type="InterPro" id="IPR003265">
    <property type="entry name" value="HhH-GPD_domain"/>
</dbReference>
<keyword evidence="5 10" id="KW-0378">Hydrolase</keyword>
<dbReference type="Pfam" id="PF10576">
    <property type="entry name" value="EndIII_4Fe-2S"/>
    <property type="match status" value="1"/>
</dbReference>
<keyword evidence="6 10" id="KW-0408">Iron</keyword>
<evidence type="ECO:0000256" key="3">
    <source>
        <dbReference type="ARBA" id="ARBA00022723"/>
    </source>
</evidence>
<comment type="cofactor">
    <cofactor evidence="10">
        <name>[4Fe-4S] cluster</name>
        <dbReference type="ChEBI" id="CHEBI:49883"/>
    </cofactor>
    <text evidence="10">Binds 1 [4Fe-4S] cluster.</text>
</comment>
<proteinExistence type="inferred from homology"/>
<comment type="function">
    <text evidence="10">DNA repair enzyme that has both DNA N-glycosylase activity and AP-lyase activity. The DNA N-glycosylase activity releases various damaged pyrimidines from DNA by cleaving the N-glycosidic bond, leaving an AP (apurinic/apyrimidinic) site. The AP-lyase activity cleaves the phosphodiester bond 3' to the AP site by a beta-elimination, leaving a 3'-terminal unsaturated sugar and a product with a terminal 5'-phosphate.</text>
</comment>
<keyword evidence="12" id="KW-0540">Nuclease</keyword>
<dbReference type="PANTHER" id="PTHR10359:SF18">
    <property type="entry name" value="ENDONUCLEASE III"/>
    <property type="match status" value="1"/>
</dbReference>
<dbReference type="FunFam" id="1.10.340.30:FF:000001">
    <property type="entry name" value="Endonuclease III"/>
    <property type="match status" value="1"/>
</dbReference>
<comment type="catalytic activity">
    <reaction evidence="10">
        <text>2'-deoxyribonucleotide-(2'-deoxyribose 5'-phosphate)-2'-deoxyribonucleotide-DNA = a 3'-end 2'-deoxyribonucleotide-(2,3-dehydro-2,3-deoxyribose 5'-phosphate)-DNA + a 5'-end 5'-phospho-2'-deoxyribonucleoside-DNA + H(+)</text>
        <dbReference type="Rhea" id="RHEA:66592"/>
        <dbReference type="Rhea" id="RHEA-COMP:13180"/>
        <dbReference type="Rhea" id="RHEA-COMP:16897"/>
        <dbReference type="Rhea" id="RHEA-COMP:17067"/>
        <dbReference type="ChEBI" id="CHEBI:15378"/>
        <dbReference type="ChEBI" id="CHEBI:136412"/>
        <dbReference type="ChEBI" id="CHEBI:157695"/>
        <dbReference type="ChEBI" id="CHEBI:167181"/>
        <dbReference type="EC" id="4.2.99.18"/>
    </reaction>
</comment>
<dbReference type="SUPFAM" id="SSF48150">
    <property type="entry name" value="DNA-glycosylase"/>
    <property type="match status" value="1"/>
</dbReference>
<keyword evidence="8 10" id="KW-0234">DNA repair</keyword>
<evidence type="ECO:0000256" key="7">
    <source>
        <dbReference type="ARBA" id="ARBA00023014"/>
    </source>
</evidence>
<evidence type="ECO:0000256" key="9">
    <source>
        <dbReference type="ARBA" id="ARBA00023295"/>
    </source>
</evidence>
<evidence type="ECO:0000313" key="12">
    <source>
        <dbReference type="EMBL" id="EQD93417.1"/>
    </source>
</evidence>
<dbReference type="InterPro" id="IPR005759">
    <property type="entry name" value="Nth"/>
</dbReference>
<dbReference type="PANTHER" id="PTHR10359">
    <property type="entry name" value="A/G-SPECIFIC ADENINE GLYCOSYLASE/ENDONUCLEASE III"/>
    <property type="match status" value="1"/>
</dbReference>
<accession>T2SLC6</accession>
<evidence type="ECO:0000256" key="2">
    <source>
        <dbReference type="ARBA" id="ARBA00022485"/>
    </source>
</evidence>
<dbReference type="PATRIC" id="fig|1337394.3.peg.576"/>
<dbReference type="SMART" id="SM00478">
    <property type="entry name" value="ENDO3c"/>
    <property type="match status" value="1"/>
</dbReference>
<dbReference type="SMART" id="SM00525">
    <property type="entry name" value="FES"/>
    <property type="match status" value="1"/>
</dbReference>
<keyword evidence="10" id="KW-0238">DNA-binding</keyword>
<reference evidence="12 13" key="1">
    <citation type="journal article" date="2013" name="Genome Announc.">
        <title>Draft Genome Sequences of Helicobacter pylori Strains Isolated from Regions of Low and High Gastric Cancer Risk in Colombia.</title>
        <authorList>
            <person name="Sheh A."/>
            <person name="Piazuelo M.B."/>
            <person name="Wilson K.T."/>
            <person name="Correa P."/>
            <person name="Fox J.G."/>
        </authorList>
    </citation>
    <scope>NUCLEOTIDE SEQUENCE [LARGE SCALE GENOMIC DNA]</scope>
    <source>
        <strain evidence="12 13">PZ5080</strain>
    </source>
</reference>
<dbReference type="GO" id="GO:0140078">
    <property type="term" value="F:class I DNA-(apurinic or apyrimidinic site) endonuclease activity"/>
    <property type="evidence" value="ECO:0007669"/>
    <property type="project" value="UniProtKB-EC"/>
</dbReference>
<dbReference type="Proteomes" id="UP000015663">
    <property type="component" value="Unassembled WGS sequence"/>
</dbReference>
<dbReference type="HAMAP" id="MF_00942">
    <property type="entry name" value="Nth"/>
    <property type="match status" value="1"/>
</dbReference>
<evidence type="ECO:0000313" key="13">
    <source>
        <dbReference type="Proteomes" id="UP000015663"/>
    </source>
</evidence>
<feature type="binding site" evidence="10">
    <location>
        <position position="201"/>
    </location>
    <ligand>
        <name>[4Fe-4S] cluster</name>
        <dbReference type="ChEBI" id="CHEBI:49883"/>
    </ligand>
</feature>
<keyword evidence="10" id="KW-0456">Lyase</keyword>
<dbReference type="NCBIfam" id="TIGR01083">
    <property type="entry name" value="nth"/>
    <property type="match status" value="1"/>
</dbReference>
<evidence type="ECO:0000256" key="6">
    <source>
        <dbReference type="ARBA" id="ARBA00023004"/>
    </source>
</evidence>
<dbReference type="Gene3D" id="1.10.340.30">
    <property type="entry name" value="Hypothetical protein, domain 2"/>
    <property type="match status" value="1"/>
</dbReference>
<dbReference type="AlphaFoldDB" id="T2SLC6"/>
<keyword evidence="7 10" id="KW-0411">Iron-sulfur</keyword>
<dbReference type="Gene3D" id="1.10.1670.10">
    <property type="entry name" value="Helix-hairpin-Helix base-excision DNA repair enzymes (C-terminal)"/>
    <property type="match status" value="1"/>
</dbReference>
<feature type="binding site" evidence="10">
    <location>
        <position position="210"/>
    </location>
    <ligand>
        <name>[4Fe-4S] cluster</name>
        <dbReference type="ChEBI" id="CHEBI:49883"/>
    </ligand>
</feature>